<dbReference type="Gene3D" id="1.20.1250.20">
    <property type="entry name" value="MFS general substrate transporter like domains"/>
    <property type="match status" value="1"/>
</dbReference>
<dbReference type="PROSITE" id="PS50850">
    <property type="entry name" value="MFS"/>
    <property type="match status" value="1"/>
</dbReference>
<evidence type="ECO:0000256" key="6">
    <source>
        <dbReference type="ARBA" id="ARBA00049011"/>
    </source>
</evidence>
<dbReference type="InParanoid" id="A0A3Q7J0V2"/>
<feature type="domain" description="Major facilitator superfamily (MFS) profile" evidence="9">
    <location>
        <begin position="1"/>
        <end position="365"/>
    </location>
</feature>
<dbReference type="PaxDb" id="4081-Solyc09g073010.1.1"/>
<dbReference type="PANTHER" id="PTHR24064">
    <property type="entry name" value="SOLUTE CARRIER FAMILY 22 MEMBER"/>
    <property type="match status" value="1"/>
</dbReference>
<comment type="similarity">
    <text evidence="5">Belongs to the major facilitator superfamily. Phosphate:H(+) symporter (TC 2.A.1.9) family.</text>
</comment>
<comment type="catalytic activity">
    <reaction evidence="6">
        <text>phosphate(in) + H(+)(in) = phosphate(out) + H(+)(out)</text>
        <dbReference type="Rhea" id="RHEA:29939"/>
        <dbReference type="ChEBI" id="CHEBI:15378"/>
        <dbReference type="ChEBI" id="CHEBI:43474"/>
    </reaction>
    <physiologicalReaction direction="right-to-left" evidence="6">
        <dbReference type="Rhea" id="RHEA:29941"/>
    </physiologicalReaction>
</comment>
<keyword evidence="2 7" id="KW-0812">Transmembrane</keyword>
<dbReference type="Pfam" id="PF00083">
    <property type="entry name" value="Sugar_tr"/>
    <property type="match status" value="2"/>
</dbReference>
<feature type="transmembrane region" description="Helical" evidence="7">
    <location>
        <begin position="35"/>
        <end position="57"/>
    </location>
</feature>
<feature type="chain" id="PRO_5018551222" description="Major facilitator superfamily (MFS) profile domain-containing protein" evidence="8">
    <location>
        <begin position="20"/>
        <end position="365"/>
    </location>
</feature>
<dbReference type="Proteomes" id="UP000004994">
    <property type="component" value="Chromosome 9"/>
</dbReference>
<feature type="transmembrane region" description="Helical" evidence="7">
    <location>
        <begin position="69"/>
        <end position="88"/>
    </location>
</feature>
<feature type="transmembrane region" description="Helical" evidence="7">
    <location>
        <begin position="290"/>
        <end position="310"/>
    </location>
</feature>
<dbReference type="InterPro" id="IPR036259">
    <property type="entry name" value="MFS_trans_sf"/>
</dbReference>
<dbReference type="InterPro" id="IPR005828">
    <property type="entry name" value="MFS_sugar_transport-like"/>
</dbReference>
<reference evidence="10" key="1">
    <citation type="journal article" date="2012" name="Nature">
        <title>The tomato genome sequence provides insights into fleshy fruit evolution.</title>
        <authorList>
            <consortium name="Tomato Genome Consortium"/>
        </authorList>
    </citation>
    <scope>NUCLEOTIDE SEQUENCE [LARGE SCALE GENOMIC DNA]</scope>
    <source>
        <strain evidence="10">cv. Heinz 1706</strain>
    </source>
</reference>
<sequence>MKLIPTISFCIFLITKLRGRTYYHVDDSSNPGSLPPYVSAAISVSPFVVPIAGQLLFEWIGDKIGRKEVYGITLIIMSCCSIATDLSFGRDPKTIMDTLFFFRFWLGFGIGGNYPHSATIMSEYANKNPMGAFIAVVFAIQGFGILIGGIFAIIISVAWRIILMAGSFPALLTYYRRMKMPKTARYTALVSKNVKQAIAGMEDSQNLFQKYIFSAIGRIPAAKTMNVIEEVALAQTLTAFCSTMLGYWFTVFLIDRIGRFTIQLISFTMMIVFMFSLAIPYHHWTLPSHLIWFVVIYSLTFFFINFGPNATTFVVPAEIFPARLRSTCHGILTACGKLGVMLSAFRFLCSAQRQDKTKADAGYPA</sequence>
<feature type="transmembrane region" description="Helical" evidence="7">
    <location>
        <begin position="157"/>
        <end position="175"/>
    </location>
</feature>
<evidence type="ECO:0000313" key="10">
    <source>
        <dbReference type="EnsemblPlants" id="Solyc09g073010.2.1"/>
    </source>
</evidence>
<comment type="subcellular location">
    <subcellularLocation>
        <location evidence="1">Membrane</location>
        <topology evidence="1">Multi-pass membrane protein</topology>
    </subcellularLocation>
</comment>
<dbReference type="InterPro" id="IPR020846">
    <property type="entry name" value="MFS_dom"/>
</dbReference>
<keyword evidence="4 7" id="KW-0472">Membrane</keyword>
<evidence type="ECO:0000256" key="1">
    <source>
        <dbReference type="ARBA" id="ARBA00004141"/>
    </source>
</evidence>
<keyword evidence="11" id="KW-1185">Reference proteome</keyword>
<dbReference type="AlphaFoldDB" id="A0A3Q7J0V2"/>
<evidence type="ECO:0000313" key="11">
    <source>
        <dbReference type="Proteomes" id="UP000004994"/>
    </source>
</evidence>
<feature type="transmembrane region" description="Helical" evidence="7">
    <location>
        <begin position="100"/>
        <end position="118"/>
    </location>
</feature>
<evidence type="ECO:0000256" key="4">
    <source>
        <dbReference type="ARBA" id="ARBA00023136"/>
    </source>
</evidence>
<evidence type="ECO:0000256" key="3">
    <source>
        <dbReference type="ARBA" id="ARBA00022989"/>
    </source>
</evidence>
<keyword evidence="3 7" id="KW-1133">Transmembrane helix</keyword>
<evidence type="ECO:0000256" key="5">
    <source>
        <dbReference type="ARBA" id="ARBA00044504"/>
    </source>
</evidence>
<dbReference type="CDD" id="cd17364">
    <property type="entry name" value="MFS_PhT"/>
    <property type="match status" value="1"/>
</dbReference>
<name>A0A3Q7J0V2_SOLLC</name>
<keyword evidence="8" id="KW-0732">Signal</keyword>
<dbReference type="SUPFAM" id="SSF103473">
    <property type="entry name" value="MFS general substrate transporter"/>
    <property type="match status" value="1"/>
</dbReference>
<feature type="transmembrane region" description="Helical" evidence="7">
    <location>
        <begin position="130"/>
        <end position="151"/>
    </location>
</feature>
<protein>
    <recommendedName>
        <fullName evidence="9">Major facilitator superfamily (MFS) profile domain-containing protein</fullName>
    </recommendedName>
</protein>
<dbReference type="GO" id="GO:0016020">
    <property type="term" value="C:membrane"/>
    <property type="evidence" value="ECO:0007669"/>
    <property type="project" value="UniProtKB-SubCell"/>
</dbReference>
<accession>A0A3Q7J0V2</accession>
<dbReference type="GO" id="GO:0022857">
    <property type="term" value="F:transmembrane transporter activity"/>
    <property type="evidence" value="ECO:0007669"/>
    <property type="project" value="InterPro"/>
</dbReference>
<dbReference type="Gramene" id="Solyc09g073010.2.1">
    <property type="protein sequence ID" value="Solyc09g073010.2.1"/>
    <property type="gene ID" value="Solyc09g073010.2"/>
</dbReference>
<evidence type="ECO:0000256" key="2">
    <source>
        <dbReference type="ARBA" id="ARBA00022692"/>
    </source>
</evidence>
<proteinExistence type="inferred from homology"/>
<feature type="signal peptide" evidence="8">
    <location>
        <begin position="1"/>
        <end position="19"/>
    </location>
</feature>
<dbReference type="EnsemblPlants" id="Solyc09g073010.2.1">
    <property type="protein sequence ID" value="Solyc09g073010.2.1"/>
    <property type="gene ID" value="Solyc09g073010.2"/>
</dbReference>
<feature type="transmembrane region" description="Helical" evidence="7">
    <location>
        <begin position="231"/>
        <end position="254"/>
    </location>
</feature>
<evidence type="ECO:0000256" key="8">
    <source>
        <dbReference type="SAM" id="SignalP"/>
    </source>
</evidence>
<dbReference type="STRING" id="4081.A0A3Q7J0V2"/>
<evidence type="ECO:0000256" key="7">
    <source>
        <dbReference type="SAM" id="Phobius"/>
    </source>
</evidence>
<organism evidence="10">
    <name type="scientific">Solanum lycopersicum</name>
    <name type="common">Tomato</name>
    <name type="synonym">Lycopersicon esculentum</name>
    <dbReference type="NCBI Taxonomy" id="4081"/>
    <lineage>
        <taxon>Eukaryota</taxon>
        <taxon>Viridiplantae</taxon>
        <taxon>Streptophyta</taxon>
        <taxon>Embryophyta</taxon>
        <taxon>Tracheophyta</taxon>
        <taxon>Spermatophyta</taxon>
        <taxon>Magnoliopsida</taxon>
        <taxon>eudicotyledons</taxon>
        <taxon>Gunneridae</taxon>
        <taxon>Pentapetalae</taxon>
        <taxon>asterids</taxon>
        <taxon>lamiids</taxon>
        <taxon>Solanales</taxon>
        <taxon>Solanaceae</taxon>
        <taxon>Solanoideae</taxon>
        <taxon>Solaneae</taxon>
        <taxon>Solanum</taxon>
        <taxon>Solanum subgen. Lycopersicon</taxon>
    </lineage>
</organism>
<feature type="transmembrane region" description="Helical" evidence="7">
    <location>
        <begin position="260"/>
        <end position="278"/>
    </location>
</feature>
<reference evidence="10" key="2">
    <citation type="submission" date="2019-01" db="UniProtKB">
        <authorList>
            <consortium name="EnsemblPlants"/>
        </authorList>
    </citation>
    <scope>IDENTIFICATION</scope>
    <source>
        <strain evidence="10">cv. Heinz 1706</strain>
    </source>
</reference>
<feature type="transmembrane region" description="Helical" evidence="7">
    <location>
        <begin position="330"/>
        <end position="349"/>
    </location>
</feature>
<evidence type="ECO:0000259" key="9">
    <source>
        <dbReference type="PROSITE" id="PS50850"/>
    </source>
</evidence>